<dbReference type="PANTHER" id="PTHR36091:SF2">
    <property type="entry name" value="AMINOGLYCOSIDE PHOSPHOTRANSFERASE DOMAIN-CONTAINING PROTEIN"/>
    <property type="match status" value="1"/>
</dbReference>
<evidence type="ECO:0008006" key="3">
    <source>
        <dbReference type="Google" id="ProtNLM"/>
    </source>
</evidence>
<dbReference type="OrthoDB" id="10003767at2759"/>
<dbReference type="PANTHER" id="PTHR36091">
    <property type="entry name" value="ALTERED INHERITANCE OF MITOCHONDRIA PROTEIN 9, MITOCHONDRIAL"/>
    <property type="match status" value="1"/>
</dbReference>
<reference evidence="2" key="1">
    <citation type="submission" date="2016-03" db="EMBL/GenBank/DDBJ databases">
        <authorList>
            <person name="Guldener U."/>
        </authorList>
    </citation>
    <scope>NUCLEOTIDE SEQUENCE [LARGE SCALE GENOMIC DNA]</scope>
    <source>
        <strain evidence="2">04CH-RAC-A.6.1</strain>
    </source>
</reference>
<keyword evidence="2" id="KW-1185">Reference proteome</keyword>
<evidence type="ECO:0000313" key="1">
    <source>
        <dbReference type="EMBL" id="CZT05294.1"/>
    </source>
</evidence>
<evidence type="ECO:0000313" key="2">
    <source>
        <dbReference type="Proteomes" id="UP000178912"/>
    </source>
</evidence>
<organism evidence="1 2">
    <name type="scientific">Rhynchosporium agropyri</name>
    <dbReference type="NCBI Taxonomy" id="914238"/>
    <lineage>
        <taxon>Eukaryota</taxon>
        <taxon>Fungi</taxon>
        <taxon>Dikarya</taxon>
        <taxon>Ascomycota</taxon>
        <taxon>Pezizomycotina</taxon>
        <taxon>Leotiomycetes</taxon>
        <taxon>Helotiales</taxon>
        <taxon>Ploettnerulaceae</taxon>
        <taxon>Rhynchosporium</taxon>
    </lineage>
</organism>
<proteinExistence type="predicted"/>
<dbReference type="Proteomes" id="UP000178912">
    <property type="component" value="Unassembled WGS sequence"/>
</dbReference>
<name>A0A1E1L486_9HELO</name>
<dbReference type="AlphaFoldDB" id="A0A1E1L486"/>
<protein>
    <recommendedName>
        <fullName evidence="3">Aminoglycoside phosphotransferase domain-containing protein</fullName>
    </recommendedName>
</protein>
<dbReference type="SUPFAM" id="SSF56112">
    <property type="entry name" value="Protein kinase-like (PK-like)"/>
    <property type="match status" value="1"/>
</dbReference>
<sequence>MERRQEATAKSSNSTNSFFNYTSSSYNEHLRLSERQLYFNIHELCHLIAKSVGLPYTDVVLIKKLAEGGSYRIFEATFRNGLKTIARLLYPCTIPHKYSVASEVATIEFLRIYSIPIPKILNWSSSASNQLGSEYIIIEQVPGRELADTWQTMIFNERRAIIHKIVDIERLLFAIRFPASSSLFFKDSLDPNVKSVDIPEDKSL</sequence>
<dbReference type="EMBL" id="FJUX01000075">
    <property type="protein sequence ID" value="CZT05294.1"/>
    <property type="molecule type" value="Genomic_DNA"/>
</dbReference>
<dbReference type="GO" id="GO:0005739">
    <property type="term" value="C:mitochondrion"/>
    <property type="evidence" value="ECO:0007669"/>
    <property type="project" value="TreeGrafter"/>
</dbReference>
<dbReference type="InterPro" id="IPR011009">
    <property type="entry name" value="Kinase-like_dom_sf"/>
</dbReference>
<gene>
    <name evidence="1" type="ORF">RAG0_11465</name>
</gene>
<dbReference type="InterPro" id="IPR051035">
    <property type="entry name" value="Mito_inheritance_9"/>
</dbReference>
<accession>A0A1E1L486</accession>